<comment type="subcellular location">
    <subcellularLocation>
        <location evidence="1">Membrane</location>
        <topology evidence="1">Single-pass membrane protein</topology>
    </subcellularLocation>
</comment>
<dbReference type="InterPro" id="IPR050739">
    <property type="entry name" value="MFP"/>
</dbReference>
<dbReference type="SUPFAM" id="SSF111369">
    <property type="entry name" value="HlyD-like secretion proteins"/>
    <property type="match status" value="1"/>
</dbReference>
<evidence type="ECO:0000256" key="3">
    <source>
        <dbReference type="ARBA" id="ARBA00022989"/>
    </source>
</evidence>
<feature type="transmembrane region" description="Helical" evidence="6">
    <location>
        <begin position="27"/>
        <end position="47"/>
    </location>
</feature>
<evidence type="ECO:0000259" key="7">
    <source>
        <dbReference type="Pfam" id="PF25917"/>
    </source>
</evidence>
<keyword evidence="9" id="KW-1185">Reference proteome</keyword>
<proteinExistence type="predicted"/>
<gene>
    <name evidence="8" type="ORF">DJ017_01460</name>
</gene>
<keyword evidence="3 6" id="KW-1133">Transmembrane helix</keyword>
<reference evidence="9" key="1">
    <citation type="submission" date="2018-05" db="EMBL/GenBank/DDBJ databases">
        <authorList>
            <person name="Li X."/>
        </authorList>
    </citation>
    <scope>NUCLEOTIDE SEQUENCE [LARGE SCALE GENOMIC DNA]</scope>
    <source>
        <strain evidence="9">LX32</strain>
    </source>
</reference>
<dbReference type="Proteomes" id="UP000249254">
    <property type="component" value="Unassembled WGS sequence"/>
</dbReference>
<feature type="domain" description="Multidrug resistance protein MdtA-like barrel-sandwich hybrid" evidence="7">
    <location>
        <begin position="67"/>
        <end position="270"/>
    </location>
</feature>
<dbReference type="AlphaFoldDB" id="A0A328AFI4"/>
<keyword evidence="4 6" id="KW-0472">Membrane</keyword>
<dbReference type="GO" id="GO:0016020">
    <property type="term" value="C:membrane"/>
    <property type="evidence" value="ECO:0007669"/>
    <property type="project" value="UniProtKB-SubCell"/>
</dbReference>
<evidence type="ECO:0000256" key="1">
    <source>
        <dbReference type="ARBA" id="ARBA00004167"/>
    </source>
</evidence>
<evidence type="ECO:0000313" key="9">
    <source>
        <dbReference type="Proteomes" id="UP000249254"/>
    </source>
</evidence>
<dbReference type="NCBIfam" id="TIGR03794">
    <property type="entry name" value="NHLM_micro_HlyD"/>
    <property type="match status" value="1"/>
</dbReference>
<evidence type="ECO:0000256" key="6">
    <source>
        <dbReference type="SAM" id="Phobius"/>
    </source>
</evidence>
<feature type="coiled-coil region" evidence="5">
    <location>
        <begin position="219"/>
        <end position="246"/>
    </location>
</feature>
<dbReference type="RefSeq" id="WP_111527039.1">
    <property type="nucleotide sequence ID" value="NZ_JBHRSG010000001.1"/>
</dbReference>
<evidence type="ECO:0000313" key="8">
    <source>
        <dbReference type="EMBL" id="RAK53287.1"/>
    </source>
</evidence>
<dbReference type="PANTHER" id="PTHR30386">
    <property type="entry name" value="MEMBRANE FUSION SUBUNIT OF EMRAB-TOLC MULTIDRUG EFFLUX PUMP"/>
    <property type="match status" value="1"/>
</dbReference>
<comment type="caution">
    <text evidence="8">The sequence shown here is derived from an EMBL/GenBank/DDBJ whole genome shotgun (WGS) entry which is preliminary data.</text>
</comment>
<dbReference type="PRINTS" id="PR01490">
    <property type="entry name" value="RTXTOXIND"/>
</dbReference>
<organism evidence="8 9">
    <name type="scientific">Phenylobacterium soli</name>
    <dbReference type="NCBI Taxonomy" id="2170551"/>
    <lineage>
        <taxon>Bacteria</taxon>
        <taxon>Pseudomonadati</taxon>
        <taxon>Pseudomonadota</taxon>
        <taxon>Alphaproteobacteria</taxon>
        <taxon>Caulobacterales</taxon>
        <taxon>Caulobacteraceae</taxon>
        <taxon>Phenylobacterium</taxon>
    </lineage>
</organism>
<keyword evidence="5" id="KW-0175">Coiled coil</keyword>
<evidence type="ECO:0000256" key="5">
    <source>
        <dbReference type="SAM" id="Coils"/>
    </source>
</evidence>
<dbReference type="Pfam" id="PF25917">
    <property type="entry name" value="BSH_RND"/>
    <property type="match status" value="1"/>
</dbReference>
<dbReference type="EMBL" id="QFYQ01000001">
    <property type="protein sequence ID" value="RAK53287.1"/>
    <property type="molecule type" value="Genomic_DNA"/>
</dbReference>
<accession>A0A328AFI4</accession>
<name>A0A328AFI4_9CAUL</name>
<dbReference type="InterPro" id="IPR022275">
    <property type="entry name" value="NHPM_bacteriocin_SS_HylD"/>
</dbReference>
<dbReference type="PANTHER" id="PTHR30386:SF26">
    <property type="entry name" value="TRANSPORT PROTEIN COMB"/>
    <property type="match status" value="1"/>
</dbReference>
<evidence type="ECO:0000256" key="4">
    <source>
        <dbReference type="ARBA" id="ARBA00023136"/>
    </source>
</evidence>
<dbReference type="InterPro" id="IPR058625">
    <property type="entry name" value="MdtA-like_BSH"/>
</dbReference>
<keyword evidence="2 6" id="KW-0812">Transmembrane</keyword>
<dbReference type="Gene3D" id="2.40.50.100">
    <property type="match status" value="1"/>
</dbReference>
<evidence type="ECO:0000256" key="2">
    <source>
        <dbReference type="ARBA" id="ARBA00022692"/>
    </source>
</evidence>
<sequence>MFTENAVARVLGPEPVDEPMAVAGSSAWIQVVALAALVFGALVWSALTDVPLKVKAKGVLLNEKGLVEVASATRGRILEMDVKPGDIVRQGDLLAILDEPELASQLEIRRAQLEEARAHERALTGFNGELGKAQGAAVASRIAADRERLRLLEEREHALSDRERSLRGLAATGYVSKEFVLRNEAELSAVREQLAALRSDVVGAGAEGKVQTVQRQRDVATTRSDIARLQAELTELERKAAKDRELRSPYSGRVTEVTQGAGEFVEAGASLISMARSVWLDEHHEGELRAIAFVPADQGKDIRRGMRVDLAPAGVKANEYGFIVGKVIDVADVPASTGGMMGVLKNDQVVRQLSQQGPMFKVAVHLERAPTYSGYRWTSSNGPKSHIDSGAPVEAQFITRHQRLLGLVIPPLARFFAK</sequence>
<protein>
    <submittedName>
        <fullName evidence="8">NHLP bacteriocin system secretion protein</fullName>
    </submittedName>
</protein>
<dbReference type="OrthoDB" id="8439633at2"/>